<name>A0AAV7LP72_PLEWA</name>
<comment type="caution">
    <text evidence="2">The sequence shown here is derived from an EMBL/GenBank/DDBJ whole genome shotgun (WGS) entry which is preliminary data.</text>
</comment>
<organism evidence="2 3">
    <name type="scientific">Pleurodeles waltl</name>
    <name type="common">Iberian ribbed newt</name>
    <dbReference type="NCBI Taxonomy" id="8319"/>
    <lineage>
        <taxon>Eukaryota</taxon>
        <taxon>Metazoa</taxon>
        <taxon>Chordata</taxon>
        <taxon>Craniata</taxon>
        <taxon>Vertebrata</taxon>
        <taxon>Euteleostomi</taxon>
        <taxon>Amphibia</taxon>
        <taxon>Batrachia</taxon>
        <taxon>Caudata</taxon>
        <taxon>Salamandroidea</taxon>
        <taxon>Salamandridae</taxon>
        <taxon>Pleurodelinae</taxon>
        <taxon>Pleurodeles</taxon>
    </lineage>
</organism>
<dbReference type="EMBL" id="JANPWB010000015">
    <property type="protein sequence ID" value="KAJ1092799.1"/>
    <property type="molecule type" value="Genomic_DNA"/>
</dbReference>
<evidence type="ECO:0000256" key="1">
    <source>
        <dbReference type="SAM" id="MobiDB-lite"/>
    </source>
</evidence>
<dbReference type="AlphaFoldDB" id="A0AAV7LP72"/>
<protein>
    <submittedName>
        <fullName evidence="2">Uncharacterized protein</fullName>
    </submittedName>
</protein>
<keyword evidence="3" id="KW-1185">Reference proteome</keyword>
<dbReference type="Proteomes" id="UP001066276">
    <property type="component" value="Chromosome 11"/>
</dbReference>
<evidence type="ECO:0000313" key="2">
    <source>
        <dbReference type="EMBL" id="KAJ1092799.1"/>
    </source>
</evidence>
<sequence length="215" mass="23192">MNLICPCDRRQLKKGCSSVRCCKNWLRRSGGGTRRGLACARPGTAVETVLDAGGAVPTRGRSERNRRFPLGAEAVSPPEGIKRNGSSPPARARGPCRGAGWALTQPRLGGRDGLDYGASDGRRQPRVRTQADEERLLLPPVGPVTRAASDPRGPAPLSRGGETGRRPPHQKQVRFIPRRGPGQDSGRAHRAEETTTKGRIGSVTKGKWQRTAKRT</sequence>
<proteinExistence type="predicted"/>
<feature type="compositionally biased region" description="Basic and acidic residues" evidence="1">
    <location>
        <begin position="186"/>
        <end position="196"/>
    </location>
</feature>
<reference evidence="2" key="1">
    <citation type="journal article" date="2022" name="bioRxiv">
        <title>Sequencing and chromosome-scale assembly of the giantPleurodeles waltlgenome.</title>
        <authorList>
            <person name="Brown T."/>
            <person name="Elewa A."/>
            <person name="Iarovenko S."/>
            <person name="Subramanian E."/>
            <person name="Araus A.J."/>
            <person name="Petzold A."/>
            <person name="Susuki M."/>
            <person name="Suzuki K.-i.T."/>
            <person name="Hayashi T."/>
            <person name="Toyoda A."/>
            <person name="Oliveira C."/>
            <person name="Osipova E."/>
            <person name="Leigh N.D."/>
            <person name="Simon A."/>
            <person name="Yun M.H."/>
        </authorList>
    </citation>
    <scope>NUCLEOTIDE SEQUENCE</scope>
    <source>
        <strain evidence="2">20211129_DDA</strain>
        <tissue evidence="2">Liver</tissue>
    </source>
</reference>
<evidence type="ECO:0000313" key="3">
    <source>
        <dbReference type="Proteomes" id="UP001066276"/>
    </source>
</evidence>
<feature type="region of interest" description="Disordered" evidence="1">
    <location>
        <begin position="72"/>
        <end position="215"/>
    </location>
</feature>
<gene>
    <name evidence="2" type="ORF">NDU88_005909</name>
</gene>
<accession>A0AAV7LP72</accession>